<protein>
    <submittedName>
        <fullName evidence="1">Uncharacterized protein</fullName>
    </submittedName>
</protein>
<name>A0A8S5RA39_9VIRU</name>
<evidence type="ECO:0000313" key="1">
    <source>
        <dbReference type="EMBL" id="DAE27925.1"/>
    </source>
</evidence>
<proteinExistence type="predicted"/>
<dbReference type="EMBL" id="BK015846">
    <property type="protein sequence ID" value="DAE27925.1"/>
    <property type="molecule type" value="Genomic_DNA"/>
</dbReference>
<sequence length="155" mass="17769">MIDFTNKCIVTENNVESEQLLKKAIAQGFNLPKGQKAMESHRYFHFIGSPYKHVVAPYEVSSSDFNKAVRYSELFGDEQEELRKIADSAARWCRAYGYEHLNVYANEELESYTGKAIAKTTDNIIQRAHVEIKKPRKLTVSELEAYLGYPIEIVS</sequence>
<reference evidence="1" key="1">
    <citation type="journal article" date="2021" name="Proc. Natl. Acad. Sci. U.S.A.">
        <title>A Catalog of Tens of Thousands of Viruses from Human Metagenomes Reveals Hidden Associations with Chronic Diseases.</title>
        <authorList>
            <person name="Tisza M.J."/>
            <person name="Buck C.B."/>
        </authorList>
    </citation>
    <scope>NUCLEOTIDE SEQUENCE</scope>
    <source>
        <strain evidence="1">CtDYl1</strain>
    </source>
</reference>
<organism evidence="1">
    <name type="scientific">virus sp. ctDYl1</name>
    <dbReference type="NCBI Taxonomy" id="2826795"/>
    <lineage>
        <taxon>Viruses</taxon>
    </lineage>
</organism>
<accession>A0A8S5RA39</accession>